<gene>
    <name evidence="3" type="ORF">GX50_06661</name>
</gene>
<feature type="region of interest" description="Disordered" evidence="1">
    <location>
        <begin position="71"/>
        <end position="142"/>
    </location>
</feature>
<comment type="caution">
    <text evidence="3">The sequence shown here is derived from an EMBL/GenBank/DDBJ whole genome shotgun (WGS) entry which is preliminary data.</text>
</comment>
<dbReference type="Proteomes" id="UP000226031">
    <property type="component" value="Unassembled WGS sequence"/>
</dbReference>
<evidence type="ECO:0000256" key="2">
    <source>
        <dbReference type="SAM" id="SignalP"/>
    </source>
</evidence>
<feature type="signal peptide" evidence="2">
    <location>
        <begin position="1"/>
        <end position="20"/>
    </location>
</feature>
<proteinExistence type="predicted"/>
<keyword evidence="4" id="KW-1185">Reference proteome</keyword>
<feature type="chain" id="PRO_5012722004" evidence="2">
    <location>
        <begin position="21"/>
        <end position="183"/>
    </location>
</feature>
<feature type="compositionally biased region" description="Low complexity" evidence="1">
    <location>
        <begin position="109"/>
        <end position="120"/>
    </location>
</feature>
<evidence type="ECO:0000256" key="1">
    <source>
        <dbReference type="SAM" id="MobiDB-lite"/>
    </source>
</evidence>
<protein>
    <submittedName>
        <fullName evidence="3">Uncharacterized protein</fullName>
    </submittedName>
</protein>
<reference evidence="3 4" key="1">
    <citation type="submission" date="2017-10" db="EMBL/GenBank/DDBJ databases">
        <title>Comparative genomics in systemic dimorphic fungi from Ajellomycetaceae.</title>
        <authorList>
            <person name="Munoz J.F."/>
            <person name="Mcewen J.G."/>
            <person name="Clay O.K."/>
            <person name="Cuomo C.A."/>
        </authorList>
    </citation>
    <scope>NUCLEOTIDE SEQUENCE [LARGE SCALE GENOMIC DNA]</scope>
    <source>
        <strain evidence="3 4">UAMH4076</strain>
    </source>
</reference>
<evidence type="ECO:0000313" key="4">
    <source>
        <dbReference type="Proteomes" id="UP000226031"/>
    </source>
</evidence>
<name>A0A2B7ZBQ9_9EURO</name>
<evidence type="ECO:0000313" key="3">
    <source>
        <dbReference type="EMBL" id="PGH30578.1"/>
    </source>
</evidence>
<organism evidence="3 4">
    <name type="scientific">[Emmonsia] crescens</name>
    <dbReference type="NCBI Taxonomy" id="73230"/>
    <lineage>
        <taxon>Eukaryota</taxon>
        <taxon>Fungi</taxon>
        <taxon>Dikarya</taxon>
        <taxon>Ascomycota</taxon>
        <taxon>Pezizomycotina</taxon>
        <taxon>Eurotiomycetes</taxon>
        <taxon>Eurotiomycetidae</taxon>
        <taxon>Onygenales</taxon>
        <taxon>Ajellomycetaceae</taxon>
        <taxon>Emergomyces</taxon>
    </lineage>
</organism>
<dbReference type="VEuPathDB" id="FungiDB:EMCG_03029"/>
<dbReference type="EMBL" id="PDND01000165">
    <property type="protein sequence ID" value="PGH30578.1"/>
    <property type="molecule type" value="Genomic_DNA"/>
</dbReference>
<sequence length="183" mass="19538">MRLSISILLFVTILSTITNSFPLSPKLQPQLARRRAPYSVVPVDGGPKSTTTTRAGLLVTIPPRITETATSRVAVTESSSPTSTERSSTEKSYLSTVTTVTPTLPPRTTPSASASASSTPFIYIPSSPNPPYAQPGPTGGFRFQPSHITIKISYPTPSLVPLPRYGSNNGTYHLPTPSTRLLN</sequence>
<accession>A0A2B7ZBQ9</accession>
<feature type="compositionally biased region" description="Low complexity" evidence="1">
    <location>
        <begin position="76"/>
        <end position="102"/>
    </location>
</feature>
<keyword evidence="2" id="KW-0732">Signal</keyword>
<dbReference type="AlphaFoldDB" id="A0A2B7ZBQ9"/>